<dbReference type="GO" id="GO:0008270">
    <property type="term" value="F:zinc ion binding"/>
    <property type="evidence" value="ECO:0007669"/>
    <property type="project" value="UniProtKB-KW"/>
</dbReference>
<dbReference type="Proteomes" id="UP000681722">
    <property type="component" value="Unassembled WGS sequence"/>
</dbReference>
<dbReference type="Pfam" id="PF00641">
    <property type="entry name" value="Zn_ribbon_RanBP"/>
    <property type="match status" value="2"/>
</dbReference>
<feature type="domain" description="RanBP2-type" evidence="9">
    <location>
        <begin position="3"/>
        <end position="31"/>
    </location>
</feature>
<keyword evidence="4" id="KW-0862">Zinc</keyword>
<accession>A0A814IDC9</accession>
<dbReference type="InterPro" id="IPR034870">
    <property type="entry name" value="TET_fam"/>
</dbReference>
<proteinExistence type="predicted"/>
<feature type="non-terminal residue" evidence="10">
    <location>
        <position position="1"/>
    </location>
</feature>
<evidence type="ECO:0000256" key="7">
    <source>
        <dbReference type="PROSITE-ProRule" id="PRU00322"/>
    </source>
</evidence>
<evidence type="ECO:0000256" key="3">
    <source>
        <dbReference type="ARBA" id="ARBA00022771"/>
    </source>
</evidence>
<dbReference type="InterPro" id="IPR001841">
    <property type="entry name" value="Znf_RING"/>
</dbReference>
<protein>
    <submittedName>
        <fullName evidence="10">Uncharacterized protein</fullName>
    </submittedName>
</protein>
<dbReference type="PANTHER" id="PTHR23238">
    <property type="entry name" value="RNA BINDING PROTEIN"/>
    <property type="match status" value="1"/>
</dbReference>
<keyword evidence="12" id="KW-1185">Reference proteome</keyword>
<dbReference type="Gene3D" id="4.10.1060.10">
    <property type="entry name" value="Zinc finger, RanBP2-type"/>
    <property type="match status" value="3"/>
</dbReference>
<keyword evidence="6" id="KW-0539">Nucleus</keyword>
<comment type="subcellular location">
    <subcellularLocation>
        <location evidence="1">Nucleus</location>
    </subcellularLocation>
</comment>
<dbReference type="InterPro" id="IPR036443">
    <property type="entry name" value="Znf_RanBP2_sf"/>
</dbReference>
<dbReference type="SUPFAM" id="SSF90209">
    <property type="entry name" value="Ran binding protein zinc finger-like"/>
    <property type="match status" value="3"/>
</dbReference>
<reference evidence="10" key="1">
    <citation type="submission" date="2021-02" db="EMBL/GenBank/DDBJ databases">
        <authorList>
            <person name="Nowell W R."/>
        </authorList>
    </citation>
    <scope>NUCLEOTIDE SEQUENCE</scope>
</reference>
<dbReference type="AlphaFoldDB" id="A0A814IDC9"/>
<dbReference type="GO" id="GO:0003723">
    <property type="term" value="F:RNA binding"/>
    <property type="evidence" value="ECO:0007669"/>
    <property type="project" value="UniProtKB-KW"/>
</dbReference>
<evidence type="ECO:0000313" key="11">
    <source>
        <dbReference type="EMBL" id="CAF3793819.1"/>
    </source>
</evidence>
<dbReference type="Gene3D" id="3.30.40.10">
    <property type="entry name" value="Zinc/RING finger domain, C3HC4 (zinc finger)"/>
    <property type="match status" value="1"/>
</dbReference>
<evidence type="ECO:0000256" key="6">
    <source>
        <dbReference type="ARBA" id="ARBA00023242"/>
    </source>
</evidence>
<evidence type="ECO:0000313" key="10">
    <source>
        <dbReference type="EMBL" id="CAF1022435.1"/>
    </source>
</evidence>
<dbReference type="GO" id="GO:0006355">
    <property type="term" value="P:regulation of DNA-templated transcription"/>
    <property type="evidence" value="ECO:0007669"/>
    <property type="project" value="InterPro"/>
</dbReference>
<dbReference type="GO" id="GO:0005634">
    <property type="term" value="C:nucleus"/>
    <property type="evidence" value="ECO:0007669"/>
    <property type="project" value="UniProtKB-SubCell"/>
</dbReference>
<evidence type="ECO:0000256" key="1">
    <source>
        <dbReference type="ARBA" id="ARBA00004123"/>
    </source>
</evidence>
<keyword evidence="2" id="KW-0479">Metal-binding</keyword>
<dbReference type="PROSITE" id="PS50199">
    <property type="entry name" value="ZF_RANBP2_2"/>
    <property type="match status" value="3"/>
</dbReference>
<name>A0A814IDC9_9BILA</name>
<dbReference type="EMBL" id="CAJOBC010003642">
    <property type="protein sequence ID" value="CAF3793819.1"/>
    <property type="molecule type" value="Genomic_DNA"/>
</dbReference>
<organism evidence="10 12">
    <name type="scientific">Didymodactylos carnosus</name>
    <dbReference type="NCBI Taxonomy" id="1234261"/>
    <lineage>
        <taxon>Eukaryota</taxon>
        <taxon>Metazoa</taxon>
        <taxon>Spiralia</taxon>
        <taxon>Gnathifera</taxon>
        <taxon>Rotifera</taxon>
        <taxon>Eurotatoria</taxon>
        <taxon>Bdelloidea</taxon>
        <taxon>Philodinida</taxon>
        <taxon>Philodinidae</taxon>
        <taxon>Didymodactylos</taxon>
    </lineage>
</organism>
<dbReference type="PROSITE" id="PS50089">
    <property type="entry name" value="ZF_RING_2"/>
    <property type="match status" value="1"/>
</dbReference>
<evidence type="ECO:0000256" key="5">
    <source>
        <dbReference type="ARBA" id="ARBA00022884"/>
    </source>
</evidence>
<evidence type="ECO:0000256" key="4">
    <source>
        <dbReference type="ARBA" id="ARBA00022833"/>
    </source>
</evidence>
<feature type="domain" description="RanBP2-type" evidence="9">
    <location>
        <begin position="85"/>
        <end position="114"/>
    </location>
</feature>
<dbReference type="OrthoDB" id="1878647at2759"/>
<dbReference type="SMART" id="SM00184">
    <property type="entry name" value="RING"/>
    <property type="match status" value="1"/>
</dbReference>
<dbReference type="InterPro" id="IPR001876">
    <property type="entry name" value="Znf_RanBP2"/>
</dbReference>
<dbReference type="Proteomes" id="UP000663829">
    <property type="component" value="Unassembled WGS sequence"/>
</dbReference>
<gene>
    <name evidence="10" type="ORF">GPM918_LOCUS14852</name>
    <name evidence="11" type="ORF">SRO942_LOCUS14854</name>
</gene>
<dbReference type="Pfam" id="PF13920">
    <property type="entry name" value="zf-C3HC4_3"/>
    <property type="match status" value="1"/>
</dbReference>
<feature type="domain" description="RanBP2-type" evidence="9">
    <location>
        <begin position="44"/>
        <end position="73"/>
    </location>
</feature>
<keyword evidence="5" id="KW-0694">RNA-binding</keyword>
<evidence type="ECO:0000313" key="12">
    <source>
        <dbReference type="Proteomes" id="UP000663829"/>
    </source>
</evidence>
<sequence>QRKPGDWNCSCGQLNFASRTSCFKCNKSKQITPSTSQIAAPQQSAGDWTCDTCGNLNWAVRLACNKCGKNRTEVYNHPSTPISRKPGDWNCEGCQHDNFGSRVVCRQCGAARPQNEKSTEHVSGDCVVCFDKPIDSVITTCGHSALCLECGKKITQCPICRQNYTSDQIIKFYNVH</sequence>
<dbReference type="SUPFAM" id="SSF57850">
    <property type="entry name" value="RING/U-box"/>
    <property type="match status" value="1"/>
</dbReference>
<feature type="domain" description="RING-type" evidence="8">
    <location>
        <begin position="126"/>
        <end position="161"/>
    </location>
</feature>
<evidence type="ECO:0000259" key="8">
    <source>
        <dbReference type="PROSITE" id="PS50089"/>
    </source>
</evidence>
<dbReference type="EMBL" id="CAJNOQ010003641">
    <property type="protein sequence ID" value="CAF1022435.1"/>
    <property type="molecule type" value="Genomic_DNA"/>
</dbReference>
<dbReference type="InterPro" id="IPR013083">
    <property type="entry name" value="Znf_RING/FYVE/PHD"/>
</dbReference>
<evidence type="ECO:0000259" key="9">
    <source>
        <dbReference type="PROSITE" id="PS50199"/>
    </source>
</evidence>
<comment type="caution">
    <text evidence="10">The sequence shown here is derived from an EMBL/GenBank/DDBJ whole genome shotgun (WGS) entry which is preliminary data.</text>
</comment>
<evidence type="ECO:0000256" key="2">
    <source>
        <dbReference type="ARBA" id="ARBA00022723"/>
    </source>
</evidence>
<dbReference type="SMART" id="SM00547">
    <property type="entry name" value="ZnF_RBZ"/>
    <property type="match status" value="3"/>
</dbReference>
<keyword evidence="3 7" id="KW-0863">Zinc-finger</keyword>
<dbReference type="PROSITE" id="PS01358">
    <property type="entry name" value="ZF_RANBP2_1"/>
    <property type="match status" value="2"/>
</dbReference>